<accession>A0A0M8PQE2</accession>
<reference evidence="3" key="2">
    <citation type="submission" date="2015-01" db="EMBL/GenBank/DDBJ databases">
        <title>Draft genome sequence of potential hydrocarbon metabolising strain of Rhodococcus rhodochrous.</title>
        <authorList>
            <person name="Aggarwal R.K."/>
            <person name="Dawar C."/>
        </authorList>
    </citation>
    <scope>NUCLEOTIDE SEQUENCE [LARGE SCALE GENOMIC DNA]</scope>
    <source>
        <strain evidence="3">KG-21</strain>
    </source>
</reference>
<dbReference type="PATRIC" id="fig|1441923.3.peg.2093"/>
<organism evidence="2 3">
    <name type="scientific">Rhodococcus rhodochrous KG-21</name>
    <dbReference type="NCBI Taxonomy" id="1441923"/>
    <lineage>
        <taxon>Bacteria</taxon>
        <taxon>Bacillati</taxon>
        <taxon>Actinomycetota</taxon>
        <taxon>Actinomycetes</taxon>
        <taxon>Mycobacteriales</taxon>
        <taxon>Nocardiaceae</taxon>
        <taxon>Rhodococcus</taxon>
    </lineage>
</organism>
<proteinExistence type="predicted"/>
<dbReference type="AlphaFoldDB" id="A0A0M8PQE2"/>
<comment type="caution">
    <text evidence="2">The sequence shown here is derived from an EMBL/GenBank/DDBJ whole genome shotgun (WGS) entry which is preliminary data.</text>
</comment>
<dbReference type="EMBL" id="AZYO01000018">
    <property type="protein sequence ID" value="KOS56428.1"/>
    <property type="molecule type" value="Genomic_DNA"/>
</dbReference>
<gene>
    <name evidence="2" type="ORF">Z051_09445</name>
</gene>
<evidence type="ECO:0000256" key="1">
    <source>
        <dbReference type="SAM" id="MobiDB-lite"/>
    </source>
</evidence>
<feature type="region of interest" description="Disordered" evidence="1">
    <location>
        <begin position="36"/>
        <end position="55"/>
    </location>
</feature>
<dbReference type="RefSeq" id="WP_054372416.1">
    <property type="nucleotide sequence ID" value="NZ_AZYO01000018.1"/>
</dbReference>
<protein>
    <submittedName>
        <fullName evidence="2">Uncharacterized protein</fullName>
    </submittedName>
</protein>
<dbReference type="Proteomes" id="UP000037712">
    <property type="component" value="Unassembled WGS sequence"/>
</dbReference>
<name>A0A0M8PQE2_RHORH</name>
<reference evidence="2 3" key="1">
    <citation type="journal article" date="2015" name="Genome Announc.">
        <title>Draft Genome Sequence of Rhodococcus rhodochrous Strain KG-21, a Soil Isolate from Oil Fields of Krishna-Godavari Basin, India.</title>
        <authorList>
            <person name="Dawar C."/>
            <person name="Aggarwal R.K."/>
        </authorList>
    </citation>
    <scope>NUCLEOTIDE SEQUENCE [LARGE SCALE GENOMIC DNA]</scope>
    <source>
        <strain evidence="2 3">KG-21</strain>
    </source>
</reference>
<sequence>MSDVIFPAKVMITREVDVHGLPITRAYVEVDDETKTIPLPAGKPGEPGPRGRPRAPWVKAGEVATEAGLPTGLGADDRGKWWHVLATNDMWTWTGTQWRQSVDAVGPQGPVAPSAIVNVIETISNPKLRIAGADLKGIGAERDLRITVPAGPRGDTGPVGPSGSVRTSDDYDNTVGLVNGSLFAWNRITRKLRAMPPPGPIGLWAKGPADFPATTSLGNFDTIDLVTIDIPALPFAWRPRVNGLIATYADDANRTGYPHVWARLNDPSGQPVAMGLNPFRTLRHEVTLCPYYSEQGGTATANNYGEAVRLSASSTVGVVKPYEPAKIYIRVERDKGDATAGSNIQFVKTMPYVQVQALPLRL</sequence>
<evidence type="ECO:0000313" key="3">
    <source>
        <dbReference type="Proteomes" id="UP000037712"/>
    </source>
</evidence>
<evidence type="ECO:0000313" key="2">
    <source>
        <dbReference type="EMBL" id="KOS56428.1"/>
    </source>
</evidence>
<feature type="region of interest" description="Disordered" evidence="1">
    <location>
        <begin position="147"/>
        <end position="168"/>
    </location>
</feature>